<proteinExistence type="predicted"/>
<dbReference type="AlphaFoldDB" id="A0A951UP81"/>
<dbReference type="Proteomes" id="UP000757435">
    <property type="component" value="Unassembled WGS sequence"/>
</dbReference>
<protein>
    <submittedName>
        <fullName evidence="1">Uncharacterized protein</fullName>
    </submittedName>
</protein>
<gene>
    <name evidence="1" type="ORF">KME15_23700</name>
</gene>
<evidence type="ECO:0000313" key="2">
    <source>
        <dbReference type="Proteomes" id="UP000757435"/>
    </source>
</evidence>
<dbReference type="EMBL" id="JAHHHD010000043">
    <property type="protein sequence ID" value="MBW4661686.1"/>
    <property type="molecule type" value="Genomic_DNA"/>
</dbReference>
<accession>A0A951UP81</accession>
<name>A0A951UP81_9CYAN</name>
<comment type="caution">
    <text evidence="1">The sequence shown here is derived from an EMBL/GenBank/DDBJ whole genome shotgun (WGS) entry which is preliminary data.</text>
</comment>
<reference evidence="1" key="1">
    <citation type="submission" date="2021-05" db="EMBL/GenBank/DDBJ databases">
        <authorList>
            <person name="Pietrasiak N."/>
            <person name="Ward R."/>
            <person name="Stajich J.E."/>
            <person name="Kurbessoian T."/>
        </authorList>
    </citation>
    <scope>NUCLEOTIDE SEQUENCE</scope>
    <source>
        <strain evidence="1">UHER 2000/2452</strain>
    </source>
</reference>
<organism evidence="1 2">
    <name type="scientific">Drouetiella hepatica Uher 2000/2452</name>
    <dbReference type="NCBI Taxonomy" id="904376"/>
    <lineage>
        <taxon>Bacteria</taxon>
        <taxon>Bacillati</taxon>
        <taxon>Cyanobacteriota</taxon>
        <taxon>Cyanophyceae</taxon>
        <taxon>Oculatellales</taxon>
        <taxon>Oculatellaceae</taxon>
        <taxon>Drouetiella</taxon>
    </lineage>
</organism>
<evidence type="ECO:0000313" key="1">
    <source>
        <dbReference type="EMBL" id="MBW4661686.1"/>
    </source>
</evidence>
<sequence>MMARPDQEKCRLCSKLSSQEAQQRHGKTGDGCWNHQVCHNRRSYYRHRGVRNQLRKQRRHIDEAQPTPTGRSPVATLAIPVPAVPAAVVHWYRETKESPLHALGAELWMGNDRVAKIEPVHCLGLAESQVKTLLVRILGEFSSFSSLKVERFRSAAELHPLNCPIRPCPLHPDS</sequence>
<reference evidence="1" key="2">
    <citation type="journal article" date="2022" name="Microbiol. Resour. Announc.">
        <title>Metagenome Sequencing to Explore Phylogenomics of Terrestrial Cyanobacteria.</title>
        <authorList>
            <person name="Ward R.D."/>
            <person name="Stajich J.E."/>
            <person name="Johansen J.R."/>
            <person name="Huntemann M."/>
            <person name="Clum A."/>
            <person name="Foster B."/>
            <person name="Foster B."/>
            <person name="Roux S."/>
            <person name="Palaniappan K."/>
            <person name="Varghese N."/>
            <person name="Mukherjee S."/>
            <person name="Reddy T.B.K."/>
            <person name="Daum C."/>
            <person name="Copeland A."/>
            <person name="Chen I.A."/>
            <person name="Ivanova N.N."/>
            <person name="Kyrpides N.C."/>
            <person name="Shapiro N."/>
            <person name="Eloe-Fadrosh E.A."/>
            <person name="Pietrasiak N."/>
        </authorList>
    </citation>
    <scope>NUCLEOTIDE SEQUENCE</scope>
    <source>
        <strain evidence="1">UHER 2000/2452</strain>
    </source>
</reference>